<keyword evidence="2" id="KW-1015">Disulfide bond</keyword>
<name>A0ABN3I4X0_9ACTN</name>
<reference evidence="5 6" key="1">
    <citation type="journal article" date="2019" name="Int. J. Syst. Evol. Microbiol.">
        <title>The Global Catalogue of Microorganisms (GCM) 10K type strain sequencing project: providing services to taxonomists for standard genome sequencing and annotation.</title>
        <authorList>
            <consortium name="The Broad Institute Genomics Platform"/>
            <consortium name="The Broad Institute Genome Sequencing Center for Infectious Disease"/>
            <person name="Wu L."/>
            <person name="Ma J."/>
        </authorList>
    </citation>
    <scope>NUCLEOTIDE SEQUENCE [LARGE SCALE GENOMIC DNA]</scope>
    <source>
        <strain evidence="5 6">JCM 3272</strain>
    </source>
</reference>
<dbReference type="CDD" id="cd23451">
    <property type="entry name" value="beta-trefoil_Ricin_laminarinase"/>
    <property type="match status" value="1"/>
</dbReference>
<feature type="domain" description="Ricin B lectin" evidence="4">
    <location>
        <begin position="1112"/>
        <end position="1240"/>
    </location>
</feature>
<dbReference type="EMBL" id="BAAARV010000141">
    <property type="protein sequence ID" value="GAA2394940.1"/>
    <property type="molecule type" value="Genomic_DNA"/>
</dbReference>
<keyword evidence="6" id="KW-1185">Reference proteome</keyword>
<dbReference type="SUPFAM" id="SSF50370">
    <property type="entry name" value="Ricin B-like lectins"/>
    <property type="match status" value="2"/>
</dbReference>
<dbReference type="Pfam" id="PF00652">
    <property type="entry name" value="Ricin_B_lectin"/>
    <property type="match status" value="2"/>
</dbReference>
<gene>
    <name evidence="5" type="ORF">GCM10010170_109300</name>
</gene>
<feature type="region of interest" description="Disordered" evidence="3">
    <location>
        <begin position="1"/>
        <end position="70"/>
    </location>
</feature>
<evidence type="ECO:0000256" key="3">
    <source>
        <dbReference type="SAM" id="MobiDB-lite"/>
    </source>
</evidence>
<evidence type="ECO:0000313" key="5">
    <source>
        <dbReference type="EMBL" id="GAA2394940.1"/>
    </source>
</evidence>
<organism evidence="5 6">
    <name type="scientific">Dactylosporangium salmoneum</name>
    <dbReference type="NCBI Taxonomy" id="53361"/>
    <lineage>
        <taxon>Bacteria</taxon>
        <taxon>Bacillati</taxon>
        <taxon>Actinomycetota</taxon>
        <taxon>Actinomycetes</taxon>
        <taxon>Micromonosporales</taxon>
        <taxon>Micromonosporaceae</taxon>
        <taxon>Dactylosporangium</taxon>
    </lineage>
</organism>
<dbReference type="PANTHER" id="PTHR11675:SF126">
    <property type="entry name" value="RICIN B LECTIN DOMAIN-CONTAINING PROTEIN"/>
    <property type="match status" value="1"/>
</dbReference>
<proteinExistence type="predicted"/>
<feature type="compositionally biased region" description="Polar residues" evidence="3">
    <location>
        <begin position="46"/>
        <end position="70"/>
    </location>
</feature>
<evidence type="ECO:0000256" key="1">
    <source>
        <dbReference type="ARBA" id="ARBA00022734"/>
    </source>
</evidence>
<dbReference type="SUPFAM" id="SSF69318">
    <property type="entry name" value="Integrin alpha N-terminal domain"/>
    <property type="match status" value="1"/>
</dbReference>
<evidence type="ECO:0000259" key="4">
    <source>
        <dbReference type="SMART" id="SM00458"/>
    </source>
</evidence>
<keyword evidence="1" id="KW-0430">Lectin</keyword>
<feature type="domain" description="Ricin B lectin" evidence="4">
    <location>
        <begin position="985"/>
        <end position="1110"/>
    </location>
</feature>
<dbReference type="InterPro" id="IPR035992">
    <property type="entry name" value="Ricin_B-like_lectins"/>
</dbReference>
<dbReference type="PANTHER" id="PTHR11675">
    <property type="entry name" value="N-ACETYLGALACTOSAMINYLTRANSFERASE"/>
    <property type="match status" value="1"/>
</dbReference>
<dbReference type="PROSITE" id="PS50231">
    <property type="entry name" value="RICIN_B_LECTIN"/>
    <property type="match status" value="2"/>
</dbReference>
<comment type="caution">
    <text evidence="5">The sequence shown here is derived from an EMBL/GenBank/DDBJ whole genome shotgun (WGS) entry which is preliminary data.</text>
</comment>
<sequence>MVAGLTVAPTTASAAPAPAKAPQAPTTPATPPQADERAAAAAKARLSNQPVELTSVTTPTERTVVNPDGTLTTELNAQPARTRRAGAWVPLDATLLRNADGSYSPAASANPLTISGGGAAALASMTSGDSQVALSWPGALPTPEVSGATATYHDVLRGVDLVVTATEQGGFSHTLVVHDAAAAADPALAKLRMPVTTRQATVRPDSAGGISVVDSHGRTVYTAPAPQLWDSTAPLTSLAAAPAARDSAGDPAASSAHEAGYAAKRGSVGVQVSSDAITLTPAPEILRGTGVRYPVYVDPSWNPNSTSSTRNAWTYANSYYATQSYFNSSDYARAGYTAFESPYYKARSWFQFPIPTNLWGASIITATLQTHSVWSANNSAYWFGVYHTCGISSGTTWNSQPCTGGRIDHRQLPGNWRSDGSYNPMEHDFDVTGEIAAAASGRWSADTIGLFNDTETDKYGWRKFQNNPSIAVTYNSVPNTPGSAATSPAVPCYTGTGTLGQIGNTAITFSANISDPDGTQTLLDAQFSIQDLTAGTTLASPTVTVSNNHLATVTLTASQFVDGHTYGWNVKATDGRDTSPATPTCQFKVNKQQPASPGVASTTYPADTTGPPIGTAATFTFTPPAGTDQPISFVYSLNTAPPATIPGQYGPFPGGTLVQAATTGSTSVSITPRHFGPNILYVYGINGAGNAGPVTAYRFTTSAPAQPAVWGDFTGDGIADQIAVGTAFRPGAWLYPGTDKAGHLGAPVQIGAGGTGGAGSTSSATDWIGAIGSATEFTGDGVQDLLVKLPASDSDGNVTVLPGTGDGSAFDALRRIRVMLPKVDGSAGNQTVDQVVASPLPSVTGSPLPDLYVVVGDNLYLYTPGFPPGNFEEPILISSGWTGRTIAAAVNGANPALFARTDATGKLELYTGNMAAGTPAGTTAPVVYATSGFDAASAPVLTGADINADGKPDLWADTHGTALNARINTGSNTLGAAVGNPMGNQGLLKSGVAGFCADNSHGANTTGNTTWGWTCNGGQLSQFWTMPGDGTIRIAGKCLDVTSSGTANGTLTWLWDCNGGVAQQWRPGANNSLINPNSNRCLDMAMPAGNGSALRIEDCTGAPQQSWTFTASDLGPIRSAFAGKCLDNNNGNLVSGNPIQLYDCNFGYNSQTWLVLGDGQLQMADFCVDVTGGGTANGTLVQLWQCNHGGAQQWTIGPNFALINPQSGKCLDVPNSNTANSTRLQIWECNGTNAQKWTVH</sequence>
<dbReference type="InterPro" id="IPR028994">
    <property type="entry name" value="Integrin_alpha_N"/>
</dbReference>
<evidence type="ECO:0000256" key="2">
    <source>
        <dbReference type="ARBA" id="ARBA00023157"/>
    </source>
</evidence>
<dbReference type="Proteomes" id="UP001501444">
    <property type="component" value="Unassembled WGS sequence"/>
</dbReference>
<dbReference type="Gene3D" id="2.80.10.50">
    <property type="match status" value="2"/>
</dbReference>
<protein>
    <submittedName>
        <fullName evidence="5">VCBS repeat-containing protein</fullName>
    </submittedName>
</protein>
<accession>A0ABN3I4X0</accession>
<dbReference type="SMART" id="SM00458">
    <property type="entry name" value="RICIN"/>
    <property type="match status" value="2"/>
</dbReference>
<feature type="compositionally biased region" description="Low complexity" evidence="3">
    <location>
        <begin position="8"/>
        <end position="27"/>
    </location>
</feature>
<dbReference type="InterPro" id="IPR000772">
    <property type="entry name" value="Ricin_B_lectin"/>
</dbReference>
<evidence type="ECO:0000313" key="6">
    <source>
        <dbReference type="Proteomes" id="UP001501444"/>
    </source>
</evidence>